<evidence type="ECO:0000313" key="3">
    <source>
        <dbReference type="Proteomes" id="UP000053841"/>
    </source>
</evidence>
<dbReference type="KEGG" id="bze:COCCADRAFT_103853"/>
<dbReference type="OrthoDB" id="3693938at2759"/>
<dbReference type="RefSeq" id="XP_007715235.1">
    <property type="nucleotide sequence ID" value="XM_007717045.1"/>
</dbReference>
<name>W6XXG7_COCC2</name>
<dbReference type="EMBL" id="KI964700">
    <property type="protein sequence ID" value="EUC30453.1"/>
    <property type="molecule type" value="Genomic_DNA"/>
</dbReference>
<feature type="region of interest" description="Disordered" evidence="1">
    <location>
        <begin position="68"/>
        <end position="89"/>
    </location>
</feature>
<dbReference type="HOGENOM" id="CLU_159690_0_0_1"/>
<keyword evidence="3" id="KW-1185">Reference proteome</keyword>
<dbReference type="Proteomes" id="UP000053841">
    <property type="component" value="Unassembled WGS sequence"/>
</dbReference>
<feature type="non-terminal residue" evidence="2">
    <location>
        <position position="1"/>
    </location>
</feature>
<protein>
    <submittedName>
        <fullName evidence="2">Uncharacterized protein</fullName>
    </submittedName>
</protein>
<gene>
    <name evidence="2" type="ORF">COCCADRAFT_103853</name>
</gene>
<evidence type="ECO:0000256" key="1">
    <source>
        <dbReference type="SAM" id="MobiDB-lite"/>
    </source>
</evidence>
<dbReference type="GeneID" id="19142863"/>
<organism evidence="2 3">
    <name type="scientific">Cochliobolus carbonum (strain 26-R-13)</name>
    <name type="common">Maize leaf spot fungus</name>
    <name type="synonym">Bipolaris zeicola</name>
    <dbReference type="NCBI Taxonomy" id="930089"/>
    <lineage>
        <taxon>Eukaryota</taxon>
        <taxon>Fungi</taxon>
        <taxon>Dikarya</taxon>
        <taxon>Ascomycota</taxon>
        <taxon>Pezizomycotina</taxon>
        <taxon>Dothideomycetes</taxon>
        <taxon>Pleosporomycetidae</taxon>
        <taxon>Pleosporales</taxon>
        <taxon>Pleosporineae</taxon>
        <taxon>Pleosporaceae</taxon>
        <taxon>Bipolaris</taxon>
    </lineage>
</organism>
<dbReference type="AlphaFoldDB" id="W6XXG7"/>
<proteinExistence type="predicted"/>
<sequence length="130" mass="14590">ITSTLHIHIFKLASQPQPEIPANTTANMTATTIITAVPTNQHDHTIGHCRAQRHTLYAYTEHCQTVDAKPNPTVSQPQPCSEDEWTESSEELARWGIQAAEPARQDAVPATRVHEEPECLRIEDVAKFWQ</sequence>
<evidence type="ECO:0000313" key="2">
    <source>
        <dbReference type="EMBL" id="EUC30453.1"/>
    </source>
</evidence>
<accession>W6XXG7</accession>
<reference evidence="2 3" key="1">
    <citation type="journal article" date="2013" name="PLoS Genet.">
        <title>Comparative genome structure, secondary metabolite, and effector coding capacity across Cochliobolus pathogens.</title>
        <authorList>
            <person name="Condon B.J."/>
            <person name="Leng Y."/>
            <person name="Wu D."/>
            <person name="Bushley K.E."/>
            <person name="Ohm R.A."/>
            <person name="Otillar R."/>
            <person name="Martin J."/>
            <person name="Schackwitz W."/>
            <person name="Grimwood J."/>
            <person name="MohdZainudin N."/>
            <person name="Xue C."/>
            <person name="Wang R."/>
            <person name="Manning V.A."/>
            <person name="Dhillon B."/>
            <person name="Tu Z.J."/>
            <person name="Steffenson B.J."/>
            <person name="Salamov A."/>
            <person name="Sun H."/>
            <person name="Lowry S."/>
            <person name="LaButti K."/>
            <person name="Han J."/>
            <person name="Copeland A."/>
            <person name="Lindquist E."/>
            <person name="Barry K."/>
            <person name="Schmutz J."/>
            <person name="Baker S.E."/>
            <person name="Ciuffetti L.M."/>
            <person name="Grigoriev I.V."/>
            <person name="Zhong S."/>
            <person name="Turgeon B.G."/>
        </authorList>
    </citation>
    <scope>NUCLEOTIDE SEQUENCE [LARGE SCALE GENOMIC DNA]</scope>
    <source>
        <strain evidence="2 3">26-R-13</strain>
    </source>
</reference>